<dbReference type="PANTHER" id="PTHR30050:SF4">
    <property type="entry name" value="ATP-BINDING PROTEIN RV3427C IN INSERTION SEQUENCE-RELATED"/>
    <property type="match status" value="1"/>
</dbReference>
<comment type="caution">
    <text evidence="2">The sequence shown here is derived from an EMBL/GenBank/DDBJ whole genome shotgun (WGS) entry which is preliminary data.</text>
</comment>
<dbReference type="EMBL" id="JBHLZY010000025">
    <property type="protein sequence ID" value="MFB9770115.1"/>
    <property type="molecule type" value="Genomic_DNA"/>
</dbReference>
<keyword evidence="3" id="KW-1185">Reference proteome</keyword>
<dbReference type="Proteomes" id="UP001589691">
    <property type="component" value="Unassembled WGS sequence"/>
</dbReference>
<evidence type="ECO:0000313" key="2">
    <source>
        <dbReference type="EMBL" id="MFB9770115.1"/>
    </source>
</evidence>
<keyword evidence="2" id="KW-0067">ATP-binding</keyword>
<dbReference type="SUPFAM" id="SSF52540">
    <property type="entry name" value="P-loop containing nucleoside triphosphate hydrolases"/>
    <property type="match status" value="1"/>
</dbReference>
<proteinExistence type="predicted"/>
<dbReference type="GO" id="GO:0005524">
    <property type="term" value="F:ATP binding"/>
    <property type="evidence" value="ECO:0007669"/>
    <property type="project" value="UniProtKB-KW"/>
</dbReference>
<dbReference type="InterPro" id="IPR027417">
    <property type="entry name" value="P-loop_NTPase"/>
</dbReference>
<dbReference type="RefSeq" id="WP_225424368.1">
    <property type="nucleotide sequence ID" value="NZ_BJEA01000004.1"/>
</dbReference>
<dbReference type="InterPro" id="IPR003593">
    <property type="entry name" value="AAA+_ATPase"/>
</dbReference>
<reference evidence="2 3" key="1">
    <citation type="submission" date="2024-09" db="EMBL/GenBank/DDBJ databases">
        <authorList>
            <person name="Sun Q."/>
            <person name="Mori K."/>
        </authorList>
    </citation>
    <scope>NUCLEOTIDE SEQUENCE [LARGE SCALE GENOMIC DNA]</scope>
    <source>
        <strain evidence="2 3">TBRC 4576</strain>
    </source>
</reference>
<dbReference type="PANTHER" id="PTHR30050">
    <property type="entry name" value="CHROMOSOMAL REPLICATION INITIATOR PROTEIN DNAA"/>
    <property type="match status" value="1"/>
</dbReference>
<dbReference type="Gene3D" id="3.40.50.300">
    <property type="entry name" value="P-loop containing nucleotide triphosphate hydrolases"/>
    <property type="match status" value="1"/>
</dbReference>
<gene>
    <name evidence="2" type="ORF">ACFFLI_09605</name>
</gene>
<organism evidence="2 3">
    <name type="scientific">Lactiplantibacillus modestisalitolerans</name>
    <dbReference type="NCBI Taxonomy" id="1457219"/>
    <lineage>
        <taxon>Bacteria</taxon>
        <taxon>Bacillati</taxon>
        <taxon>Bacillota</taxon>
        <taxon>Bacilli</taxon>
        <taxon>Lactobacillales</taxon>
        <taxon>Lactobacillaceae</taxon>
        <taxon>Lactiplantibacillus</taxon>
    </lineage>
</organism>
<evidence type="ECO:0000259" key="1">
    <source>
        <dbReference type="SMART" id="SM00382"/>
    </source>
</evidence>
<protein>
    <submittedName>
        <fullName evidence="2">ATP-binding protein</fullName>
    </submittedName>
</protein>
<name>A0ABV5WVF7_9LACO</name>
<sequence length="265" mass="30517">MSDDMKTVQALFNPAMLSKVIHAKGIDADKLPTKEELDQLTLEKAERTVQAKHRRHYYHMSVWSGEVPLRFRFDDWDVTKQRDQSRARELGNRAFKIARELAKQPFNVVLSGERGTGKTSLALAIMAQLMRQGQTCMFVSTAELLRLVNDKYEAPDVRERLMYITKDMKAVDVLILDDFGTEGGKPNEQGFYKPVHKDLQTLMYQVANARCNFETNQARHATIITTNNTKRELETMYDKKTVDRLMTKNPAHQLSFDDMEGVRNV</sequence>
<dbReference type="CDD" id="cd00009">
    <property type="entry name" value="AAA"/>
    <property type="match status" value="1"/>
</dbReference>
<feature type="domain" description="AAA+ ATPase" evidence="1">
    <location>
        <begin position="104"/>
        <end position="247"/>
    </location>
</feature>
<keyword evidence="2" id="KW-0547">Nucleotide-binding</keyword>
<dbReference type="SMART" id="SM00382">
    <property type="entry name" value="AAA"/>
    <property type="match status" value="1"/>
</dbReference>
<accession>A0ABV5WVF7</accession>
<dbReference type="Pfam" id="PF01695">
    <property type="entry name" value="IstB_IS21"/>
    <property type="match status" value="1"/>
</dbReference>
<evidence type="ECO:0000313" key="3">
    <source>
        <dbReference type="Proteomes" id="UP001589691"/>
    </source>
</evidence>
<dbReference type="InterPro" id="IPR002611">
    <property type="entry name" value="IstB_ATP-bd"/>
</dbReference>